<feature type="domain" description="SEC7" evidence="6">
    <location>
        <begin position="563"/>
        <end position="755"/>
    </location>
</feature>
<dbReference type="InterPro" id="IPR041681">
    <property type="entry name" value="PH_9"/>
</dbReference>
<evidence type="ECO:0000256" key="3">
    <source>
        <dbReference type="ARBA" id="ARBA00023136"/>
    </source>
</evidence>
<dbReference type="GO" id="GO:0032012">
    <property type="term" value="P:regulation of ARF protein signal transduction"/>
    <property type="evidence" value="ECO:0007669"/>
    <property type="project" value="InterPro"/>
</dbReference>
<organism evidence="7 8">
    <name type="scientific">Eleginops maclovinus</name>
    <name type="common">Patagonian blennie</name>
    <name type="synonym">Eleginus maclovinus</name>
    <dbReference type="NCBI Taxonomy" id="56733"/>
    <lineage>
        <taxon>Eukaryota</taxon>
        <taxon>Metazoa</taxon>
        <taxon>Chordata</taxon>
        <taxon>Craniata</taxon>
        <taxon>Vertebrata</taxon>
        <taxon>Euteleostomi</taxon>
        <taxon>Actinopterygii</taxon>
        <taxon>Neopterygii</taxon>
        <taxon>Teleostei</taxon>
        <taxon>Neoteleostei</taxon>
        <taxon>Acanthomorphata</taxon>
        <taxon>Eupercaria</taxon>
        <taxon>Perciformes</taxon>
        <taxon>Notothenioidei</taxon>
        <taxon>Eleginopidae</taxon>
        <taxon>Eleginops</taxon>
    </lineage>
</organism>
<feature type="region of interest" description="Disordered" evidence="4">
    <location>
        <begin position="1"/>
        <end position="22"/>
    </location>
</feature>
<evidence type="ECO:0000259" key="5">
    <source>
        <dbReference type="PROSITE" id="PS50003"/>
    </source>
</evidence>
<dbReference type="InterPro" id="IPR023394">
    <property type="entry name" value="Sec7_C_sf"/>
</dbReference>
<dbReference type="InterPro" id="IPR001849">
    <property type="entry name" value="PH_domain"/>
</dbReference>
<protein>
    <recommendedName>
        <fullName evidence="9">PH and SEC7 domain-containing protein 4-like</fullName>
    </recommendedName>
</protein>
<keyword evidence="8" id="KW-1185">Reference proteome</keyword>
<dbReference type="SMART" id="SM00233">
    <property type="entry name" value="PH"/>
    <property type="match status" value="1"/>
</dbReference>
<proteinExistence type="predicted"/>
<dbReference type="PROSITE" id="PS50190">
    <property type="entry name" value="SEC7"/>
    <property type="match status" value="1"/>
</dbReference>
<dbReference type="Gene3D" id="2.30.29.30">
    <property type="entry name" value="Pleckstrin-homology domain (PH domain)/Phosphotyrosine-binding domain (PTB)"/>
    <property type="match status" value="1"/>
</dbReference>
<feature type="compositionally biased region" description="Basic and acidic residues" evidence="4">
    <location>
        <begin position="353"/>
        <end position="365"/>
    </location>
</feature>
<reference evidence="7 8" key="2">
    <citation type="journal article" date="2023" name="Mol. Biol. Evol.">
        <title>Genomics of Secondarily Temperate Adaptation in the Only Non-Antarctic Icefish.</title>
        <authorList>
            <person name="Rivera-Colon A.G."/>
            <person name="Rayamajhi N."/>
            <person name="Minhas B.F."/>
            <person name="Madrigal G."/>
            <person name="Bilyk K.T."/>
            <person name="Yoon V."/>
            <person name="Hune M."/>
            <person name="Gregory S."/>
            <person name="Cheng C.H.C."/>
            <person name="Catchen J.M."/>
        </authorList>
    </citation>
    <scope>NUCLEOTIDE SEQUENCE [LARGE SCALE GENOMIC DNA]</scope>
    <source>
        <strain evidence="7">JMC-PN-2008</strain>
    </source>
</reference>
<feature type="compositionally biased region" description="Polar residues" evidence="4">
    <location>
        <begin position="513"/>
        <end position="526"/>
    </location>
</feature>
<feature type="region of interest" description="Disordered" evidence="4">
    <location>
        <begin position="52"/>
        <end position="74"/>
    </location>
</feature>
<feature type="compositionally biased region" description="Polar residues" evidence="4">
    <location>
        <begin position="113"/>
        <end position="144"/>
    </location>
</feature>
<dbReference type="PRINTS" id="PR00683">
    <property type="entry name" value="SPECTRINPH"/>
</dbReference>
<feature type="compositionally biased region" description="Basic and acidic residues" evidence="4">
    <location>
        <begin position="394"/>
        <end position="411"/>
    </location>
</feature>
<feature type="domain" description="PH" evidence="5">
    <location>
        <begin position="799"/>
        <end position="909"/>
    </location>
</feature>
<evidence type="ECO:0000313" key="7">
    <source>
        <dbReference type="EMBL" id="KAK5852034.1"/>
    </source>
</evidence>
<feature type="compositionally biased region" description="Basic and acidic residues" evidence="4">
    <location>
        <begin position="569"/>
        <end position="578"/>
    </location>
</feature>
<dbReference type="SUPFAM" id="SSF50729">
    <property type="entry name" value="PH domain-like"/>
    <property type="match status" value="1"/>
</dbReference>
<keyword evidence="2" id="KW-1003">Cell membrane</keyword>
<dbReference type="EMBL" id="JAUZQC010000021">
    <property type="protein sequence ID" value="KAK5852034.1"/>
    <property type="molecule type" value="Genomic_DNA"/>
</dbReference>
<keyword evidence="3" id="KW-0472">Membrane</keyword>
<dbReference type="GO" id="GO:0032587">
    <property type="term" value="C:ruffle membrane"/>
    <property type="evidence" value="ECO:0007669"/>
    <property type="project" value="UniProtKB-SubCell"/>
</dbReference>
<evidence type="ECO:0008006" key="9">
    <source>
        <dbReference type="Google" id="ProtNLM"/>
    </source>
</evidence>
<reference evidence="7 8" key="1">
    <citation type="journal article" date="2023" name="Genes (Basel)">
        <title>Chromosome-Level Genome Assembly and Circadian Gene Repertoire of the Patagonia Blennie Eleginops maclovinus-The Closest Ancestral Proxy of Antarctic Cryonotothenioids.</title>
        <authorList>
            <person name="Cheng C.C."/>
            <person name="Rivera-Colon A.G."/>
            <person name="Minhas B.F."/>
            <person name="Wilson L."/>
            <person name="Rayamajhi N."/>
            <person name="Vargas-Chacoff L."/>
            <person name="Catchen J.M."/>
        </authorList>
    </citation>
    <scope>NUCLEOTIDE SEQUENCE [LARGE SCALE GENOMIC DNA]</scope>
    <source>
        <strain evidence="7">JMC-PN-2008</strain>
    </source>
</reference>
<comment type="subcellular location">
    <subcellularLocation>
        <location evidence="1">Cell projection</location>
        <location evidence="1">Ruffle membrane</location>
    </subcellularLocation>
</comment>
<dbReference type="PANTHER" id="PTHR10663:SF338">
    <property type="entry name" value="PH AND SEC7 DOMAIN-CONTAINING PROTEIN 4"/>
    <property type="match status" value="1"/>
</dbReference>
<dbReference type="GO" id="GO:0005543">
    <property type="term" value="F:phospholipid binding"/>
    <property type="evidence" value="ECO:0007669"/>
    <property type="project" value="InterPro"/>
</dbReference>
<dbReference type="Gene3D" id="1.10.1000.11">
    <property type="entry name" value="Arf Nucleotide-binding Site Opener,domain 2"/>
    <property type="match status" value="1"/>
</dbReference>
<feature type="region of interest" description="Disordered" evidence="4">
    <location>
        <begin position="92"/>
        <end position="286"/>
    </location>
</feature>
<dbReference type="SMART" id="SM00222">
    <property type="entry name" value="Sec7"/>
    <property type="match status" value="1"/>
</dbReference>
<name>A0AAN7X2F8_ELEMC</name>
<dbReference type="CDD" id="cd13295">
    <property type="entry name" value="PH_EFA6"/>
    <property type="match status" value="1"/>
</dbReference>
<dbReference type="InterPro" id="IPR001605">
    <property type="entry name" value="PH_dom-spectrin-type"/>
</dbReference>
<dbReference type="GO" id="GO:0005085">
    <property type="term" value="F:guanyl-nucleotide exchange factor activity"/>
    <property type="evidence" value="ECO:0007669"/>
    <property type="project" value="InterPro"/>
</dbReference>
<feature type="region of interest" description="Disordered" evidence="4">
    <location>
        <begin position="339"/>
        <end position="591"/>
    </location>
</feature>
<dbReference type="SUPFAM" id="SSF48425">
    <property type="entry name" value="Sec7 domain"/>
    <property type="match status" value="1"/>
</dbReference>
<evidence type="ECO:0000259" key="6">
    <source>
        <dbReference type="PROSITE" id="PS50190"/>
    </source>
</evidence>
<dbReference type="FunFam" id="2.30.29.30:FF:000054">
    <property type="entry name" value="PH and SEC7 domain-containing protein 3"/>
    <property type="match status" value="1"/>
</dbReference>
<evidence type="ECO:0000256" key="2">
    <source>
        <dbReference type="ARBA" id="ARBA00022475"/>
    </source>
</evidence>
<dbReference type="PANTHER" id="PTHR10663">
    <property type="entry name" value="GUANYL-NUCLEOTIDE EXCHANGE FACTOR"/>
    <property type="match status" value="1"/>
</dbReference>
<dbReference type="PROSITE" id="PS50003">
    <property type="entry name" value="PH_DOMAIN"/>
    <property type="match status" value="1"/>
</dbReference>
<dbReference type="InterPro" id="IPR000904">
    <property type="entry name" value="Sec7_dom"/>
</dbReference>
<evidence type="ECO:0000256" key="1">
    <source>
        <dbReference type="ARBA" id="ARBA00004632"/>
    </source>
</evidence>
<evidence type="ECO:0000313" key="8">
    <source>
        <dbReference type="Proteomes" id="UP001346869"/>
    </source>
</evidence>
<dbReference type="Pfam" id="PF15410">
    <property type="entry name" value="PH_9"/>
    <property type="match status" value="1"/>
</dbReference>
<dbReference type="Pfam" id="PF01369">
    <property type="entry name" value="Sec7"/>
    <property type="match status" value="1"/>
</dbReference>
<feature type="compositionally biased region" description="Basic and acidic residues" evidence="4">
    <location>
        <begin position="501"/>
        <end position="511"/>
    </location>
</feature>
<feature type="compositionally biased region" description="Polar residues" evidence="4">
    <location>
        <begin position="546"/>
        <end position="559"/>
    </location>
</feature>
<dbReference type="InterPro" id="IPR035999">
    <property type="entry name" value="Sec7_dom_sf"/>
</dbReference>
<sequence>MEEENACSSLPDVSDSVFQEPQQNSWTSIDHRYVNGEQEIVVWGEAEEEINQTHKTDQLNLSPKEEREASEEAEEWEHVIWPMQPMPCNSPPLSFATVQWDMPDLSPERPSLMTDSSSANEPDSGAVTTGDTTSPSEGVNSELLTQGDRGEEEEFNSRLLNANVEWTGNISEPREASDVPEPPTQESEGSPHEQADSNNGILLGTDSDEEEAHSAASDPVNSVDLLDILREIDNSEDESDNFVNLKLEEQEEPAVSLTRQQDSEEEQPSSNGVENVEEGKGEDKEQINVLCGEESEEVVAVSCLLDAELLAEPQEAADSGPTVNPDKIIDLLQSELLEERRHSETDEDIDIEEPLHEDPIVRTEEPEMCEGVNQDSEQSQAADENEGASSLATDHTESVEKTSEIVEKVEETSSLDQGDCDQVRSQDVVLSSEPAVTETEQLGMTEEPEQIQAEVSKDSDQLVQSQHLEPEMTGMLTQPEIAELPEDSTQSEPTVCVDAGHPGETERREQTEPSEQNEQTLQTSDLSRPALSEQAVWPETDESETAEQLSPDTKVAQQTEEAEFNQVDKQAETPHQGDQDGGANGETQTPVTAVPHMNGDEVNREMACRLALRLFKLEDVQRADVVKHLDKDNDFSRAVGEEYLKLFDFTGQTLDHALRSFLKVVVLIGETQERERVLQHFACRFTQCNPDTFTSSESVLALTCALMLLNTDLHGQNVGKCMSSSKFVSNLDGMNEGENFSKDLLKSLYNSIKSEPLEWAIDEEELKNSVLYDDDTGVDAPLRSEANPFQDVPHDKTASVAKQGFLQRKLHADIDGKRTPWGKRGWKTFYGVLKGMVLYLQKDDYRKDQPTSEEVVVSVHHSLAEQAADYTKKPYVFRLQTADWRIFLFQASSKVEMYSWISRINLVSALHSSPPFPAAVGSQRKFFRPVLPCSQSALTLDRQLQSYAGMLVSFKSDLSYLHENLPEGRKAKAKELEEHRVREEYLQHEMCRYEIYIQCLEAWKAGNKTCTSVLSIADLKQFDKAMFADSVGEEEEGRLIKSHSSPSLDLEMAPPTVIKVRRNISERRTYRRTIVPRWNKET</sequence>
<feature type="compositionally biased region" description="Polar residues" evidence="4">
    <location>
        <begin position="158"/>
        <end position="170"/>
    </location>
</feature>
<feature type="compositionally biased region" description="Polar residues" evidence="4">
    <location>
        <begin position="373"/>
        <end position="393"/>
    </location>
</feature>
<dbReference type="CDD" id="cd00171">
    <property type="entry name" value="Sec7"/>
    <property type="match status" value="1"/>
</dbReference>
<gene>
    <name evidence="7" type="ORF">PBY51_023539</name>
</gene>
<feature type="compositionally biased region" description="Basic and acidic residues" evidence="4">
    <location>
        <begin position="277"/>
        <end position="286"/>
    </location>
</feature>
<comment type="caution">
    <text evidence="7">The sequence shown here is derived from an EMBL/GenBank/DDBJ whole genome shotgun (WGS) entry which is preliminary data.</text>
</comment>
<dbReference type="Proteomes" id="UP001346869">
    <property type="component" value="Unassembled WGS sequence"/>
</dbReference>
<dbReference type="AlphaFoldDB" id="A0AAN7X2F8"/>
<accession>A0AAN7X2F8</accession>
<feature type="compositionally biased region" description="Basic and acidic residues" evidence="4">
    <location>
        <begin position="52"/>
        <end position="67"/>
    </location>
</feature>
<evidence type="ECO:0000256" key="4">
    <source>
        <dbReference type="SAM" id="MobiDB-lite"/>
    </source>
</evidence>
<dbReference type="InterPro" id="IPR011993">
    <property type="entry name" value="PH-like_dom_sf"/>
</dbReference>